<evidence type="ECO:0000259" key="3">
    <source>
        <dbReference type="Pfam" id="PF00248"/>
    </source>
</evidence>
<organism evidence="4 5">
    <name type="scientific">Compostimonas suwonensis</name>
    <dbReference type="NCBI Taxonomy" id="1048394"/>
    <lineage>
        <taxon>Bacteria</taxon>
        <taxon>Bacillati</taxon>
        <taxon>Actinomycetota</taxon>
        <taxon>Actinomycetes</taxon>
        <taxon>Micrococcales</taxon>
        <taxon>Microbacteriaceae</taxon>
        <taxon>Compostimonas</taxon>
    </lineage>
</organism>
<feature type="region of interest" description="Disordered" evidence="2">
    <location>
        <begin position="314"/>
        <end position="337"/>
    </location>
</feature>
<evidence type="ECO:0000256" key="1">
    <source>
        <dbReference type="ARBA" id="ARBA00023002"/>
    </source>
</evidence>
<dbReference type="InterPro" id="IPR050523">
    <property type="entry name" value="AKR_Detox_Biosynth"/>
</dbReference>
<dbReference type="InterPro" id="IPR036812">
    <property type="entry name" value="NAD(P)_OxRdtase_dom_sf"/>
</dbReference>
<dbReference type="GO" id="GO:0016491">
    <property type="term" value="F:oxidoreductase activity"/>
    <property type="evidence" value="ECO:0007669"/>
    <property type="project" value="UniProtKB-KW"/>
</dbReference>
<name>A0A2M9BBB0_9MICO</name>
<dbReference type="OrthoDB" id="9768793at2"/>
<evidence type="ECO:0000313" key="4">
    <source>
        <dbReference type="EMBL" id="PJJ55227.1"/>
    </source>
</evidence>
<reference evidence="4 5" key="1">
    <citation type="submission" date="2017-11" db="EMBL/GenBank/DDBJ databases">
        <title>Genomic Encyclopedia of Archaeal and Bacterial Type Strains, Phase II (KMG-II): From Individual Species to Whole Genera.</title>
        <authorList>
            <person name="Goeker M."/>
        </authorList>
    </citation>
    <scope>NUCLEOTIDE SEQUENCE [LARGE SCALE GENOMIC DNA]</scope>
    <source>
        <strain evidence="4 5">DSM 25625</strain>
    </source>
</reference>
<evidence type="ECO:0000313" key="5">
    <source>
        <dbReference type="Proteomes" id="UP000230161"/>
    </source>
</evidence>
<dbReference type="SUPFAM" id="SSF51430">
    <property type="entry name" value="NAD(P)-linked oxidoreductase"/>
    <property type="match status" value="1"/>
</dbReference>
<dbReference type="InterPro" id="IPR020471">
    <property type="entry name" value="AKR"/>
</dbReference>
<proteinExistence type="predicted"/>
<keyword evidence="1" id="KW-0560">Oxidoreductase</keyword>
<gene>
    <name evidence="4" type="ORF">CLV54_3364</name>
</gene>
<accession>A0A2M9BBB0</accession>
<dbReference type="RefSeq" id="WP_100346119.1">
    <property type="nucleotide sequence ID" value="NZ_PGFB01000007.1"/>
</dbReference>
<feature type="domain" description="NADP-dependent oxidoreductase" evidence="3">
    <location>
        <begin position="17"/>
        <end position="310"/>
    </location>
</feature>
<dbReference type="Pfam" id="PF00248">
    <property type="entry name" value="Aldo_ket_red"/>
    <property type="match status" value="1"/>
</dbReference>
<dbReference type="FunFam" id="3.20.20.100:FF:000004">
    <property type="entry name" value="Oxidoreductase, aldo/keto reductase"/>
    <property type="match status" value="1"/>
</dbReference>
<dbReference type="GO" id="GO:0005829">
    <property type="term" value="C:cytosol"/>
    <property type="evidence" value="ECO:0007669"/>
    <property type="project" value="UniProtKB-ARBA"/>
</dbReference>
<dbReference type="Proteomes" id="UP000230161">
    <property type="component" value="Unassembled WGS sequence"/>
</dbReference>
<evidence type="ECO:0000256" key="2">
    <source>
        <dbReference type="SAM" id="MobiDB-lite"/>
    </source>
</evidence>
<comment type="caution">
    <text evidence="4">The sequence shown here is derived from an EMBL/GenBank/DDBJ whole genome shotgun (WGS) entry which is preliminary data.</text>
</comment>
<dbReference type="InterPro" id="IPR023210">
    <property type="entry name" value="NADP_OxRdtase_dom"/>
</dbReference>
<protein>
    <submittedName>
        <fullName evidence="4">Aryl-alcohol dehydrogenase-like predicted oxidoreductase</fullName>
    </submittedName>
</protein>
<dbReference type="PRINTS" id="PR00069">
    <property type="entry name" value="ALDKETRDTASE"/>
</dbReference>
<keyword evidence="5" id="KW-1185">Reference proteome</keyword>
<dbReference type="Gene3D" id="3.20.20.100">
    <property type="entry name" value="NADP-dependent oxidoreductase domain"/>
    <property type="match status" value="1"/>
</dbReference>
<sequence length="337" mass="36497">MRRRILGATGISVSEFALGAMMFGPMGNPDHDDSIRIIHRAIDAGVNFIDTADVYSAGESETIVGKAITGHRDDIVLATKFGLPMGDDPNHRGASRRWITRAVDDSLRRLGTDYIDLYQLHRFDYSTDLAETLSTLTDLRTAGKIRAFGSSTFPAERIVEAQWMSREHGLGRFLTEQPPYSILTRGIEAAVLPTVQRHGMGALSYSPLNGGWLSGRADIGTGHRVAGRPAMYDTSTPLGAAKLAAVQKLTAVASEAGMTLPQLALRFVLAHPGITSVIIGPRRHDQLDGLLSAAELDMSDEVLDAIDAIARPGRDLNPDDSYNADDPAIGDARLRRR</sequence>
<dbReference type="PANTHER" id="PTHR43364">
    <property type="entry name" value="NADH-SPECIFIC METHYLGLYOXAL REDUCTASE-RELATED"/>
    <property type="match status" value="1"/>
</dbReference>
<dbReference type="EMBL" id="PGFB01000007">
    <property type="protein sequence ID" value="PJJ55227.1"/>
    <property type="molecule type" value="Genomic_DNA"/>
</dbReference>
<dbReference type="AlphaFoldDB" id="A0A2M9BBB0"/>
<dbReference type="PANTHER" id="PTHR43364:SF4">
    <property type="entry name" value="NAD(P)-LINKED OXIDOREDUCTASE SUPERFAMILY PROTEIN"/>
    <property type="match status" value="1"/>
</dbReference>